<dbReference type="Proteomes" id="UP001276840">
    <property type="component" value="Unassembled WGS sequence"/>
</dbReference>
<evidence type="ECO:0000313" key="4">
    <source>
        <dbReference type="EMBL" id="MDX8527010.1"/>
    </source>
</evidence>
<dbReference type="SUPFAM" id="SSF56349">
    <property type="entry name" value="DNA breaking-rejoining enzymes"/>
    <property type="match status" value="1"/>
</dbReference>
<evidence type="ECO:0000313" key="5">
    <source>
        <dbReference type="Proteomes" id="UP001276840"/>
    </source>
</evidence>
<dbReference type="Pfam" id="PF00589">
    <property type="entry name" value="Phage_integrase"/>
    <property type="match status" value="1"/>
</dbReference>
<name>A0ABU4ZNQ5_9HYPH</name>
<dbReference type="InterPro" id="IPR011010">
    <property type="entry name" value="DNA_brk_join_enz"/>
</dbReference>
<dbReference type="Gene3D" id="1.10.150.130">
    <property type="match status" value="1"/>
</dbReference>
<dbReference type="InterPro" id="IPR013762">
    <property type="entry name" value="Integrase-like_cat_sf"/>
</dbReference>
<keyword evidence="1" id="KW-0238">DNA-binding</keyword>
<feature type="domain" description="Tyr recombinase" evidence="3">
    <location>
        <begin position="172"/>
        <end position="344"/>
    </location>
</feature>
<dbReference type="RefSeq" id="WP_320234944.1">
    <property type="nucleotide sequence ID" value="NZ_JAVIJF010000015.1"/>
</dbReference>
<reference evidence="4 5" key="1">
    <citation type="submission" date="2023-08" db="EMBL/GenBank/DDBJ databases">
        <title>Implementing the SeqCode for naming new Mesorhizobium species isolated from Vachellia karroo root nodules.</title>
        <authorList>
            <person name="Van Lill M."/>
        </authorList>
    </citation>
    <scope>NUCLEOTIDE SEQUENCE [LARGE SCALE GENOMIC DNA]</scope>
    <source>
        <strain evidence="4 5">MSK 1335</strain>
    </source>
</reference>
<protein>
    <submittedName>
        <fullName evidence="4">Tyrosine-type recombinase/integrase</fullName>
    </submittedName>
</protein>
<comment type="caution">
    <text evidence="4">The sequence shown here is derived from an EMBL/GenBank/DDBJ whole genome shotgun (WGS) entry which is preliminary data.</text>
</comment>
<gene>
    <name evidence="4" type="ORF">RFM68_21140</name>
</gene>
<evidence type="ECO:0000259" key="3">
    <source>
        <dbReference type="PROSITE" id="PS51898"/>
    </source>
</evidence>
<dbReference type="EMBL" id="JAVIJF010000015">
    <property type="protein sequence ID" value="MDX8527010.1"/>
    <property type="molecule type" value="Genomic_DNA"/>
</dbReference>
<dbReference type="InterPro" id="IPR002104">
    <property type="entry name" value="Integrase_catalytic"/>
</dbReference>
<keyword evidence="5" id="KW-1185">Reference proteome</keyword>
<dbReference type="InterPro" id="IPR010998">
    <property type="entry name" value="Integrase_recombinase_N"/>
</dbReference>
<dbReference type="Gene3D" id="1.10.443.10">
    <property type="entry name" value="Intergrase catalytic core"/>
    <property type="match status" value="1"/>
</dbReference>
<proteinExistence type="predicted"/>
<evidence type="ECO:0000256" key="2">
    <source>
        <dbReference type="ARBA" id="ARBA00023172"/>
    </source>
</evidence>
<organism evidence="4 5">
    <name type="scientific">Mesorhizobium montanum</name>
    <dbReference type="NCBI Taxonomy" id="3072323"/>
    <lineage>
        <taxon>Bacteria</taxon>
        <taxon>Pseudomonadati</taxon>
        <taxon>Pseudomonadota</taxon>
        <taxon>Alphaproteobacteria</taxon>
        <taxon>Hyphomicrobiales</taxon>
        <taxon>Phyllobacteriaceae</taxon>
        <taxon>Mesorhizobium</taxon>
    </lineage>
</organism>
<dbReference type="PROSITE" id="PS51898">
    <property type="entry name" value="TYR_RECOMBINASE"/>
    <property type="match status" value="1"/>
</dbReference>
<sequence length="354" mass="40540">MTRSRLKFLSTDHDRHGNVRCYVRQPGKLKVRIKEQFEDENGCITESFMAAYRLAVSGKAPDTPKPRKKIERSFNWLVDRYYKSSDWSSFAPETQKLKKGILDKFLKTAGELPFESYRQEDLIRSRDKRKETPAAADNFVKVIRRLFNWAIEQKITTVANPAYKVSKIHKSEGHHTWTPSEAEKYRRRHPIRTKARLAFEMLHGLGVRRSDVVRLGAQHEDRGLLIFTAWKNRNRFPVEVIVTIPNEMREAMNATILGETTYLVNDEGKPYTVAGFGNQFKKWCIEAGLPHCSSHGVRKAAAVDLAEKGGSSEELKATFGWSKSETAEEYTRKAQKRILAKNAARRRGSPGDAV</sequence>
<evidence type="ECO:0000256" key="1">
    <source>
        <dbReference type="ARBA" id="ARBA00023125"/>
    </source>
</evidence>
<keyword evidence="2" id="KW-0233">DNA recombination</keyword>
<accession>A0ABU4ZNQ5</accession>